<dbReference type="Pfam" id="PF03184">
    <property type="entry name" value="DDE_1"/>
    <property type="match status" value="1"/>
</dbReference>
<dbReference type="OrthoDB" id="88973at2759"/>
<dbReference type="Proteomes" id="UP001165121">
    <property type="component" value="Unassembled WGS sequence"/>
</dbReference>
<gene>
    <name evidence="2" type="ORF">Pfra01_001695900</name>
</gene>
<dbReference type="EMBL" id="BSXT01001959">
    <property type="protein sequence ID" value="GMF46286.1"/>
    <property type="molecule type" value="Genomic_DNA"/>
</dbReference>
<accession>A0A9W6XVR1</accession>
<comment type="caution">
    <text evidence="2">The sequence shown here is derived from an EMBL/GenBank/DDBJ whole genome shotgun (WGS) entry which is preliminary data.</text>
</comment>
<sequence length="189" mass="21372">MLVFAGVPGGTLLQDIWDPAFGDARVDHTVQKKAFCNEAVMQEWIERTWKPSIDGCRLLVLDSLKVHKMGSVRAALEEQCTQVEFVPPGITGISQPMDIAVMKPFKDAVRRIYLMHHIKHPFPCSTTEKRALLSRFVTEAWEQVQPHTIIKEFVKADIIPTGLRDEVGRFCVPEDFGEAPNVHDVHDVK</sequence>
<evidence type="ECO:0000259" key="1">
    <source>
        <dbReference type="Pfam" id="PF03184"/>
    </source>
</evidence>
<feature type="domain" description="DDE-1" evidence="1">
    <location>
        <begin position="26"/>
        <end position="153"/>
    </location>
</feature>
<name>A0A9W6XVR1_9STRA</name>
<reference evidence="2" key="1">
    <citation type="submission" date="2023-04" db="EMBL/GenBank/DDBJ databases">
        <title>Phytophthora fragariaefolia NBRC 109709.</title>
        <authorList>
            <person name="Ichikawa N."/>
            <person name="Sato H."/>
            <person name="Tonouchi N."/>
        </authorList>
    </citation>
    <scope>NUCLEOTIDE SEQUENCE</scope>
    <source>
        <strain evidence="2">NBRC 109709</strain>
    </source>
</reference>
<protein>
    <submittedName>
        <fullName evidence="2">Unnamed protein product</fullName>
    </submittedName>
</protein>
<organism evidence="2 3">
    <name type="scientific">Phytophthora fragariaefolia</name>
    <dbReference type="NCBI Taxonomy" id="1490495"/>
    <lineage>
        <taxon>Eukaryota</taxon>
        <taxon>Sar</taxon>
        <taxon>Stramenopiles</taxon>
        <taxon>Oomycota</taxon>
        <taxon>Peronosporomycetes</taxon>
        <taxon>Peronosporales</taxon>
        <taxon>Peronosporaceae</taxon>
        <taxon>Phytophthora</taxon>
    </lineage>
</organism>
<dbReference type="GO" id="GO:0003676">
    <property type="term" value="F:nucleic acid binding"/>
    <property type="evidence" value="ECO:0007669"/>
    <property type="project" value="InterPro"/>
</dbReference>
<dbReference type="AlphaFoldDB" id="A0A9W6XVR1"/>
<dbReference type="InterPro" id="IPR004875">
    <property type="entry name" value="DDE_SF_endonuclease_dom"/>
</dbReference>
<keyword evidence="3" id="KW-1185">Reference proteome</keyword>
<evidence type="ECO:0000313" key="2">
    <source>
        <dbReference type="EMBL" id="GMF46286.1"/>
    </source>
</evidence>
<evidence type="ECO:0000313" key="3">
    <source>
        <dbReference type="Proteomes" id="UP001165121"/>
    </source>
</evidence>
<proteinExistence type="predicted"/>